<accession>A0A2J5A0C0</accession>
<reference evidence="1 2" key="2">
    <citation type="submission" date="2018-01" db="EMBL/GenBank/DDBJ databases">
        <title>Genomic study of Klebsiella pneumoniae.</title>
        <authorList>
            <person name="Yang Y."/>
            <person name="Bicalho R."/>
        </authorList>
    </citation>
    <scope>NUCLEOTIDE SEQUENCE [LARGE SCALE GENOMIC DNA]</scope>
    <source>
        <strain evidence="1 2">A2</strain>
    </source>
</reference>
<dbReference type="Proteomes" id="UP000234661">
    <property type="component" value="Unassembled WGS sequence"/>
</dbReference>
<dbReference type="Pfam" id="PF13671">
    <property type="entry name" value="AAA_33"/>
    <property type="match status" value="1"/>
</dbReference>
<dbReference type="PANTHER" id="PTHR37807:SF3">
    <property type="entry name" value="OS07G0160300 PROTEIN"/>
    <property type="match status" value="1"/>
</dbReference>
<protein>
    <submittedName>
        <fullName evidence="1">Adenylyl-sulfate kinase</fullName>
    </submittedName>
</protein>
<keyword evidence="1" id="KW-0418">Kinase</keyword>
<gene>
    <name evidence="1" type="ORF">CWM85_02620</name>
</gene>
<sequence>MLLIFGGLPGTGKSTIARLLAARLGAVWLRIDSIEQALIRAKTVTRHDIGPAGYLAAYAIAADNLRLGNVVIADSVNPIAITRQEWRAVATENAAPYLEIELTCSDQMQHRYRVENRVADIRGHILPDWQKVIAREYEPWRTASLTLDTSVLTAEEAVERIVEHIASRGRHAPVGS</sequence>
<comment type="caution">
    <text evidence="1">The sequence shown here is derived from an EMBL/GenBank/DDBJ whole genome shotgun (WGS) entry which is preliminary data.</text>
</comment>
<dbReference type="InterPro" id="IPR027417">
    <property type="entry name" value="P-loop_NTPase"/>
</dbReference>
<proteinExistence type="predicted"/>
<dbReference type="GO" id="GO:0016301">
    <property type="term" value="F:kinase activity"/>
    <property type="evidence" value="ECO:0007669"/>
    <property type="project" value="UniProtKB-KW"/>
</dbReference>
<evidence type="ECO:0000313" key="1">
    <source>
        <dbReference type="EMBL" id="PLM68717.1"/>
    </source>
</evidence>
<dbReference type="AlphaFoldDB" id="A0A2J5A0C0"/>
<dbReference type="PANTHER" id="PTHR37807">
    <property type="entry name" value="OS07G0160300 PROTEIN"/>
    <property type="match status" value="1"/>
</dbReference>
<evidence type="ECO:0000313" key="2">
    <source>
        <dbReference type="Proteomes" id="UP000234661"/>
    </source>
</evidence>
<dbReference type="SUPFAM" id="SSF52540">
    <property type="entry name" value="P-loop containing nucleoside triphosphate hydrolases"/>
    <property type="match status" value="1"/>
</dbReference>
<reference evidence="1 2" key="1">
    <citation type="submission" date="2017-11" db="EMBL/GenBank/DDBJ databases">
        <authorList>
            <person name="Han C.G."/>
        </authorList>
    </citation>
    <scope>NUCLEOTIDE SEQUENCE [LARGE SCALE GENOMIC DNA]</scope>
    <source>
        <strain evidence="1 2">A2</strain>
    </source>
</reference>
<dbReference type="EMBL" id="PIET01000021">
    <property type="protein sequence ID" value="PLM68717.1"/>
    <property type="molecule type" value="Genomic_DNA"/>
</dbReference>
<name>A0A2J5A0C0_9ENTR</name>
<dbReference type="RefSeq" id="WP_116279864.1">
    <property type="nucleotide sequence ID" value="NZ_CP085764.1"/>
</dbReference>
<organism evidence="1 2">
    <name type="scientific">Klebsiella michiganensis</name>
    <dbReference type="NCBI Taxonomy" id="1134687"/>
    <lineage>
        <taxon>Bacteria</taxon>
        <taxon>Pseudomonadati</taxon>
        <taxon>Pseudomonadota</taxon>
        <taxon>Gammaproteobacteria</taxon>
        <taxon>Enterobacterales</taxon>
        <taxon>Enterobacteriaceae</taxon>
        <taxon>Klebsiella/Raoultella group</taxon>
        <taxon>Klebsiella</taxon>
    </lineage>
</organism>
<keyword evidence="1" id="KW-0808">Transferase</keyword>
<dbReference type="Gene3D" id="3.40.50.300">
    <property type="entry name" value="P-loop containing nucleotide triphosphate hydrolases"/>
    <property type="match status" value="1"/>
</dbReference>